<dbReference type="PANTHER" id="PTHR30204:SF93">
    <property type="entry name" value="HTH MERR-TYPE DOMAIN-CONTAINING PROTEIN"/>
    <property type="match status" value="1"/>
</dbReference>
<dbReference type="InterPro" id="IPR000551">
    <property type="entry name" value="MerR-type_HTH_dom"/>
</dbReference>
<evidence type="ECO:0000313" key="6">
    <source>
        <dbReference type="Proteomes" id="UP000549695"/>
    </source>
</evidence>
<comment type="caution">
    <text evidence="3">The sequence shown here is derived from an EMBL/GenBank/DDBJ whole genome shotgun (WGS) entry which is preliminary data.</text>
</comment>
<dbReference type="PRINTS" id="PR00040">
    <property type="entry name" value="HTHMERR"/>
</dbReference>
<dbReference type="PROSITE" id="PS50937">
    <property type="entry name" value="HTH_MERR_2"/>
    <property type="match status" value="1"/>
</dbReference>
<dbReference type="Gene3D" id="1.10.1660.10">
    <property type="match status" value="1"/>
</dbReference>
<evidence type="ECO:0000313" key="5">
    <source>
        <dbReference type="Proteomes" id="UP000232453"/>
    </source>
</evidence>
<dbReference type="AlphaFoldDB" id="A0A852W6H5"/>
<dbReference type="InterPro" id="IPR009061">
    <property type="entry name" value="DNA-bd_dom_put_sf"/>
</dbReference>
<organism evidence="3 6">
    <name type="scientific">Pseudonocardia alni</name>
    <name type="common">Amycolata alni</name>
    <dbReference type="NCBI Taxonomy" id="33907"/>
    <lineage>
        <taxon>Bacteria</taxon>
        <taxon>Bacillati</taxon>
        <taxon>Actinomycetota</taxon>
        <taxon>Actinomycetes</taxon>
        <taxon>Pseudonocardiales</taxon>
        <taxon>Pseudonocardiaceae</taxon>
        <taxon>Pseudonocardia</taxon>
    </lineage>
</organism>
<dbReference type="SUPFAM" id="SSF46955">
    <property type="entry name" value="Putative DNA-binding domain"/>
    <property type="match status" value="1"/>
</dbReference>
<dbReference type="SMART" id="SM00422">
    <property type="entry name" value="HTH_MERR"/>
    <property type="match status" value="1"/>
</dbReference>
<proteinExistence type="predicted"/>
<dbReference type="PANTHER" id="PTHR30204">
    <property type="entry name" value="REDOX-CYCLING DRUG-SENSING TRANSCRIPTIONAL ACTIVATOR SOXR"/>
    <property type="match status" value="1"/>
</dbReference>
<dbReference type="EMBL" id="PHUJ01000003">
    <property type="protein sequence ID" value="PKB30013.1"/>
    <property type="molecule type" value="Genomic_DNA"/>
</dbReference>
<accession>A0AA44UM95</accession>
<sequence length="133" mass="14746">MQQIGEVATRVGLSLRTIRHWDELGLVTPSARSTGGFRLYTEDDVERLRFVKTLKPLDLGLDQIRALMAVIDGARADLDAGRPVGDDARDRLALYRTAAESQIEALHARIHGLELLSRELRALSEPRTGDADD</sequence>
<dbReference type="GO" id="GO:0003677">
    <property type="term" value="F:DNA binding"/>
    <property type="evidence" value="ECO:0007669"/>
    <property type="project" value="UniProtKB-KW"/>
</dbReference>
<dbReference type="GO" id="GO:0003700">
    <property type="term" value="F:DNA-binding transcription factor activity"/>
    <property type="evidence" value="ECO:0007669"/>
    <property type="project" value="InterPro"/>
</dbReference>
<dbReference type="EMBL" id="JACCCZ010000001">
    <property type="protein sequence ID" value="NYG04489.1"/>
    <property type="molecule type" value="Genomic_DNA"/>
</dbReference>
<reference evidence="3 6" key="1">
    <citation type="submission" date="2020-07" db="EMBL/GenBank/DDBJ databases">
        <title>Sequencing the genomes of 1000 actinobacteria strains.</title>
        <authorList>
            <person name="Klenk H.-P."/>
        </authorList>
    </citation>
    <scope>NUCLEOTIDE SEQUENCE [LARGE SCALE GENOMIC DNA]</scope>
    <source>
        <strain evidence="4 5">DSM 44104</strain>
        <strain evidence="3 6">DSM 44749</strain>
    </source>
</reference>
<protein>
    <submittedName>
        <fullName evidence="3">DNA-binding transcriptional MerR regulator</fullName>
    </submittedName>
</protein>
<name>A0A852W6H5_PSEA5</name>
<dbReference type="RefSeq" id="WP_100878213.1">
    <property type="nucleotide sequence ID" value="NZ_BAAAJZ010000007.1"/>
</dbReference>
<feature type="domain" description="HTH merR-type" evidence="2">
    <location>
        <begin position="1"/>
        <end position="70"/>
    </location>
</feature>
<dbReference type="Proteomes" id="UP000232453">
    <property type="component" value="Unassembled WGS sequence"/>
</dbReference>
<evidence type="ECO:0000313" key="4">
    <source>
        <dbReference type="EMBL" id="PKB30013.1"/>
    </source>
</evidence>
<evidence type="ECO:0000259" key="2">
    <source>
        <dbReference type="PROSITE" id="PS50937"/>
    </source>
</evidence>
<keyword evidence="1 3" id="KW-0238">DNA-binding</keyword>
<dbReference type="GeneID" id="98054442"/>
<gene>
    <name evidence="4" type="ORF">ATL51_1663</name>
    <name evidence="3" type="ORF">HDA37_004774</name>
</gene>
<evidence type="ECO:0000256" key="1">
    <source>
        <dbReference type="ARBA" id="ARBA00023125"/>
    </source>
</evidence>
<dbReference type="Pfam" id="PF13411">
    <property type="entry name" value="MerR_1"/>
    <property type="match status" value="1"/>
</dbReference>
<dbReference type="PROSITE" id="PS00552">
    <property type="entry name" value="HTH_MERR_1"/>
    <property type="match status" value="1"/>
</dbReference>
<evidence type="ECO:0000313" key="3">
    <source>
        <dbReference type="EMBL" id="NYG04489.1"/>
    </source>
</evidence>
<keyword evidence="6" id="KW-1185">Reference proteome</keyword>
<dbReference type="InterPro" id="IPR047057">
    <property type="entry name" value="MerR_fam"/>
</dbReference>
<accession>A0A852W6H5</accession>
<dbReference type="Proteomes" id="UP000549695">
    <property type="component" value="Unassembled WGS sequence"/>
</dbReference>